<dbReference type="HOGENOM" id="CLU_2416768_0_0_1"/>
<dbReference type="Gramene" id="OBART02G21150.1">
    <property type="protein sequence ID" value="OBART02G21150.1"/>
    <property type="gene ID" value="OBART02G21150"/>
</dbReference>
<evidence type="ECO:0000256" key="1">
    <source>
        <dbReference type="SAM" id="MobiDB-lite"/>
    </source>
</evidence>
<keyword evidence="3" id="KW-1185">Reference proteome</keyword>
<accession>A0A0D3F6L7</accession>
<evidence type="ECO:0000313" key="2">
    <source>
        <dbReference type="EnsemblPlants" id="OBART02G21150.1"/>
    </source>
</evidence>
<dbReference type="Proteomes" id="UP000026960">
    <property type="component" value="Chromosome 2"/>
</dbReference>
<organism evidence="2">
    <name type="scientific">Oryza barthii</name>
    <dbReference type="NCBI Taxonomy" id="65489"/>
    <lineage>
        <taxon>Eukaryota</taxon>
        <taxon>Viridiplantae</taxon>
        <taxon>Streptophyta</taxon>
        <taxon>Embryophyta</taxon>
        <taxon>Tracheophyta</taxon>
        <taxon>Spermatophyta</taxon>
        <taxon>Magnoliopsida</taxon>
        <taxon>Liliopsida</taxon>
        <taxon>Poales</taxon>
        <taxon>Poaceae</taxon>
        <taxon>BOP clade</taxon>
        <taxon>Oryzoideae</taxon>
        <taxon>Oryzeae</taxon>
        <taxon>Oryzinae</taxon>
        <taxon>Oryza</taxon>
    </lineage>
</organism>
<evidence type="ECO:0000313" key="3">
    <source>
        <dbReference type="Proteomes" id="UP000026960"/>
    </source>
</evidence>
<name>A0A0D3F6L7_9ORYZ</name>
<dbReference type="EnsemblPlants" id="OBART02G21150.1">
    <property type="protein sequence ID" value="OBART02G21150.1"/>
    <property type="gene ID" value="OBART02G21150"/>
</dbReference>
<sequence>MRRRWLGGKRGGGGGPTAREVAAAPSPPLHQVGGDTTVAWRLRRHRVLCQIWREGRGCGGDPATRGAAVRRESRPSSPSGDGGYPLQWQRWW</sequence>
<reference evidence="2" key="2">
    <citation type="submission" date="2015-03" db="UniProtKB">
        <authorList>
            <consortium name="EnsemblPlants"/>
        </authorList>
    </citation>
    <scope>IDENTIFICATION</scope>
</reference>
<protein>
    <submittedName>
        <fullName evidence="2">Uncharacterized protein</fullName>
    </submittedName>
</protein>
<feature type="region of interest" description="Disordered" evidence="1">
    <location>
        <begin position="56"/>
        <end position="92"/>
    </location>
</feature>
<feature type="region of interest" description="Disordered" evidence="1">
    <location>
        <begin position="1"/>
        <end position="32"/>
    </location>
</feature>
<dbReference type="PaxDb" id="65489-OBART02G21150.1"/>
<proteinExistence type="predicted"/>
<reference evidence="2" key="1">
    <citation type="journal article" date="2009" name="Rice">
        <title>De Novo Next Generation Sequencing of Plant Genomes.</title>
        <authorList>
            <person name="Rounsley S."/>
            <person name="Marri P.R."/>
            <person name="Yu Y."/>
            <person name="He R."/>
            <person name="Sisneros N."/>
            <person name="Goicoechea J.L."/>
            <person name="Lee S.J."/>
            <person name="Angelova A."/>
            <person name="Kudrna D."/>
            <person name="Luo M."/>
            <person name="Affourtit J."/>
            <person name="Desany B."/>
            <person name="Knight J."/>
            <person name="Niazi F."/>
            <person name="Egholm M."/>
            <person name="Wing R.A."/>
        </authorList>
    </citation>
    <scope>NUCLEOTIDE SEQUENCE [LARGE SCALE GENOMIC DNA]</scope>
    <source>
        <strain evidence="2">cv. IRGC 105608</strain>
    </source>
</reference>
<dbReference type="AlphaFoldDB" id="A0A0D3F6L7"/>